<gene>
    <name evidence="9" type="primary">argE</name>
    <name evidence="9" type="ordered locus">MARTH_orf023</name>
</gene>
<dbReference type="GO" id="GO:0008237">
    <property type="term" value="F:metallopeptidase activity"/>
    <property type="evidence" value="ECO:0007669"/>
    <property type="project" value="UniProtKB-KW"/>
</dbReference>
<dbReference type="STRING" id="243272.MARTH_orf023"/>
<dbReference type="InterPro" id="IPR010964">
    <property type="entry name" value="M20A_pepV-rel"/>
</dbReference>
<evidence type="ECO:0000256" key="3">
    <source>
        <dbReference type="ARBA" id="ARBA00022670"/>
    </source>
</evidence>
<accession>B3PLT7</accession>
<dbReference type="GO" id="GO:0008270">
    <property type="term" value="F:zinc ion binding"/>
    <property type="evidence" value="ECO:0007669"/>
    <property type="project" value="InterPro"/>
</dbReference>
<dbReference type="GO" id="GO:0006508">
    <property type="term" value="P:proteolysis"/>
    <property type="evidence" value="ECO:0007669"/>
    <property type="project" value="UniProtKB-KW"/>
</dbReference>
<dbReference type="Proteomes" id="UP000008812">
    <property type="component" value="Chromosome"/>
</dbReference>
<evidence type="ECO:0000313" key="9">
    <source>
        <dbReference type="EMBL" id="ACF06989.1"/>
    </source>
</evidence>
<dbReference type="Gene3D" id="3.30.70.360">
    <property type="match status" value="2"/>
</dbReference>
<comment type="cofactor">
    <cofactor evidence="1">
        <name>Zn(2+)</name>
        <dbReference type="ChEBI" id="CHEBI:29105"/>
    </cofactor>
</comment>
<dbReference type="AlphaFoldDB" id="B3PLT7"/>
<dbReference type="Gene3D" id="3.40.630.10">
    <property type="entry name" value="Zn peptidases"/>
    <property type="match status" value="1"/>
</dbReference>
<dbReference type="InterPro" id="IPR002933">
    <property type="entry name" value="Peptidase_M20"/>
</dbReference>
<dbReference type="GO" id="GO:0016805">
    <property type="term" value="F:dipeptidase activity"/>
    <property type="evidence" value="ECO:0007669"/>
    <property type="project" value="UniProtKB-KW"/>
</dbReference>
<keyword evidence="4" id="KW-0479">Metal-binding</keyword>
<dbReference type="GO" id="GO:0008777">
    <property type="term" value="F:acetylornithine deacetylase activity"/>
    <property type="evidence" value="ECO:0007669"/>
    <property type="project" value="TreeGrafter"/>
</dbReference>
<evidence type="ECO:0000256" key="1">
    <source>
        <dbReference type="ARBA" id="ARBA00001947"/>
    </source>
</evidence>
<evidence type="ECO:0000256" key="4">
    <source>
        <dbReference type="ARBA" id="ARBA00022723"/>
    </source>
</evidence>
<dbReference type="PANTHER" id="PTHR43808">
    <property type="entry name" value="ACETYLORNITHINE DEACETYLASE"/>
    <property type="match status" value="1"/>
</dbReference>
<dbReference type="Pfam" id="PF01546">
    <property type="entry name" value="Peptidase_M20"/>
    <property type="match status" value="1"/>
</dbReference>
<dbReference type="NCBIfam" id="TIGR01887">
    <property type="entry name" value="dipeptidaselike"/>
    <property type="match status" value="1"/>
</dbReference>
<comment type="similarity">
    <text evidence="2">Belongs to the peptidase M20A family.</text>
</comment>
<evidence type="ECO:0000256" key="8">
    <source>
        <dbReference type="ARBA" id="ARBA00023049"/>
    </source>
</evidence>
<reference evidence="9 10" key="1">
    <citation type="journal article" date="2008" name="Infect. Immun.">
        <title>Genome of Mycoplasma arthritidis.</title>
        <authorList>
            <person name="Dybvig K."/>
            <person name="Zuhua C."/>
            <person name="Lao P."/>
            <person name="Jordan D.S."/>
            <person name="French C.T."/>
            <person name="Tu A.H."/>
            <person name="Loraine A.E."/>
        </authorList>
    </citation>
    <scope>NUCLEOTIDE SEQUENCE [LARGE SCALE GENOMIC DNA]</scope>
    <source>
        <strain evidence="9 10">158L3-1</strain>
    </source>
</reference>
<evidence type="ECO:0000256" key="2">
    <source>
        <dbReference type="ARBA" id="ARBA00006247"/>
    </source>
</evidence>
<dbReference type="eggNOG" id="COG0624">
    <property type="taxonomic scope" value="Bacteria"/>
</dbReference>
<evidence type="ECO:0000256" key="6">
    <source>
        <dbReference type="ARBA" id="ARBA00022833"/>
    </source>
</evidence>
<keyword evidence="6" id="KW-0862">Zinc</keyword>
<dbReference type="SUPFAM" id="SSF55031">
    <property type="entry name" value="Bacterial exopeptidase dimerisation domain"/>
    <property type="match status" value="1"/>
</dbReference>
<evidence type="ECO:0000313" key="10">
    <source>
        <dbReference type="Proteomes" id="UP000008812"/>
    </source>
</evidence>
<dbReference type="InterPro" id="IPR050072">
    <property type="entry name" value="Peptidase_M20A"/>
</dbReference>
<keyword evidence="10" id="KW-1185">Reference proteome</keyword>
<proteinExistence type="inferred from homology"/>
<dbReference type="HOGENOM" id="CLU_031786_0_0_14"/>
<dbReference type="KEGG" id="mat:MARTH_orf023"/>
<keyword evidence="8" id="KW-0482">Metalloprotease</keyword>
<sequence length="457" mass="51790">MNKYKEYLQSEKEFAGMVNNIAKLCSIPSISIYKKDTIYPYGESVDKALNFTLNLAKSFGFRVYKDPANHYGFAQIGYSEKIIGILVHLDVVPAGDESKWVSSAFNPIIKDGELFGRGSLDDKGPAIINLYAMKYILDNNLLNENWSIRIIFGLSEETNMHSMKCYLHDFGAPYISYTPDGVWPLIYAEKMIYHVNLWFPKIDDLTLNGGEVINQIPELLNIKYSKLHKLYAYLNKGDFSYQNESETLILTGKSGHASEPSKGENVIIKFFKALVASDSDMRHYPIVKFIAENFSDGNFNLPKVFANCEDFSGKLTANIGMIKTTAENYVLSIDMRVPVTYDISQMSDGLNKYLSKLNHKIAIEYLAHKPSKLIAKDHKLVKLLMQTYNDVTDSKAEPIAIGGGTYARLIDTCVAFGSTRFMNMMHGTNERFTYSEMKEALEIYINALIKLQEYDNL</sequence>
<dbReference type="GO" id="GO:0006526">
    <property type="term" value="P:L-arginine biosynthetic process"/>
    <property type="evidence" value="ECO:0007669"/>
    <property type="project" value="TreeGrafter"/>
</dbReference>
<organism evidence="9 10">
    <name type="scientific">Metamycoplasma arthritidis (strain 158L3-1)</name>
    <name type="common">Mycoplasma arthritidis</name>
    <dbReference type="NCBI Taxonomy" id="243272"/>
    <lineage>
        <taxon>Bacteria</taxon>
        <taxon>Bacillati</taxon>
        <taxon>Mycoplasmatota</taxon>
        <taxon>Mycoplasmoidales</taxon>
        <taxon>Metamycoplasmataceae</taxon>
        <taxon>Metamycoplasma</taxon>
    </lineage>
</organism>
<dbReference type="SUPFAM" id="SSF53187">
    <property type="entry name" value="Zn-dependent exopeptidases"/>
    <property type="match status" value="1"/>
</dbReference>
<keyword evidence="5" id="KW-0378">Hydrolase</keyword>
<evidence type="ECO:0000256" key="7">
    <source>
        <dbReference type="ARBA" id="ARBA00022997"/>
    </source>
</evidence>
<evidence type="ECO:0000256" key="5">
    <source>
        <dbReference type="ARBA" id="ARBA00022801"/>
    </source>
</evidence>
<keyword evidence="7" id="KW-0224">Dipeptidase</keyword>
<dbReference type="EMBL" id="CP001047">
    <property type="protein sequence ID" value="ACF06989.1"/>
    <property type="molecule type" value="Genomic_DNA"/>
</dbReference>
<keyword evidence="3" id="KW-0645">Protease</keyword>
<dbReference type="InterPro" id="IPR036264">
    <property type="entry name" value="Bact_exopeptidase_dim_dom"/>
</dbReference>
<protein>
    <submittedName>
        <fullName evidence="9">Acetylornithine deacetylase/succinyl-diaminopimelate desuccinylase</fullName>
    </submittedName>
</protein>
<name>B3PLT7_META1</name>
<dbReference type="PANTHER" id="PTHR43808:SF31">
    <property type="entry name" value="N-ACETYL-L-CITRULLINE DEACETYLASE"/>
    <property type="match status" value="1"/>
</dbReference>
<dbReference type="RefSeq" id="WP_012497946.1">
    <property type="nucleotide sequence ID" value="NC_011025.1"/>
</dbReference>